<gene>
    <name evidence="3" type="ORF">NZH93_12900</name>
</gene>
<dbReference type="PROSITE" id="PS51257">
    <property type="entry name" value="PROKAR_LIPOPROTEIN"/>
    <property type="match status" value="1"/>
</dbReference>
<dbReference type="AlphaFoldDB" id="A0A9X2VJI6"/>
<accession>A0A9X2VJI6</accession>
<dbReference type="PANTHER" id="PTHR30469:SF33">
    <property type="entry name" value="SLR1207 PROTEIN"/>
    <property type="match status" value="1"/>
</dbReference>
<sequence length="316" mass="31638">MERTSMRVNAIAPLCALLMTTTACQATGPDGANPDLSPRGTALTRVKPTRKDLTTTLSLAGTVTMRPTIGLVAPVAGKVRFVDLPASDTPSTTPVRVATVSADGTAHPVEIPAGTVFAGRLVDDGATVTAGMPIASAEHTGYGIVAGLDAGQAYQVSGATSDVRAQIENGPGPFPCAVLGTIAALPAGTAPESTPEPSGEPASRSAATGLRVVCAAPGDVTLINGASASVELVTGRSANALAVPVEAVAGRRDRGRVDVLLPDGSRRTTDVVLGLTDGQVVEVTSGLTGDEELAVPGPDLPDPAQDGATTPTGQRR</sequence>
<name>A0A9X2VJI6_9PSEU</name>
<feature type="chain" id="PRO_5040778533" evidence="2">
    <location>
        <begin position="26"/>
        <end position="316"/>
    </location>
</feature>
<organism evidence="3 4">
    <name type="scientific">Umezawaea endophytica</name>
    <dbReference type="NCBI Taxonomy" id="1654476"/>
    <lineage>
        <taxon>Bacteria</taxon>
        <taxon>Bacillati</taxon>
        <taxon>Actinomycetota</taxon>
        <taxon>Actinomycetes</taxon>
        <taxon>Pseudonocardiales</taxon>
        <taxon>Pseudonocardiaceae</taxon>
        <taxon>Umezawaea</taxon>
    </lineage>
</organism>
<dbReference type="RefSeq" id="WP_259623269.1">
    <property type="nucleotide sequence ID" value="NZ_JANYMP010000005.1"/>
</dbReference>
<feature type="signal peptide" evidence="2">
    <location>
        <begin position="1"/>
        <end position="25"/>
    </location>
</feature>
<dbReference type="PANTHER" id="PTHR30469">
    <property type="entry name" value="MULTIDRUG RESISTANCE PROTEIN MDTA"/>
    <property type="match status" value="1"/>
</dbReference>
<evidence type="ECO:0000313" key="4">
    <source>
        <dbReference type="Proteomes" id="UP001141259"/>
    </source>
</evidence>
<protein>
    <submittedName>
        <fullName evidence="3">Efflux RND transporter periplasmic adaptor subunit</fullName>
    </submittedName>
</protein>
<dbReference type="EMBL" id="JANYMP010000005">
    <property type="protein sequence ID" value="MCS7477756.1"/>
    <property type="molecule type" value="Genomic_DNA"/>
</dbReference>
<keyword evidence="2" id="KW-0732">Signal</keyword>
<dbReference type="Proteomes" id="UP001141259">
    <property type="component" value="Unassembled WGS sequence"/>
</dbReference>
<dbReference type="Gene3D" id="2.40.420.20">
    <property type="match status" value="1"/>
</dbReference>
<comment type="caution">
    <text evidence="3">The sequence shown here is derived from an EMBL/GenBank/DDBJ whole genome shotgun (WGS) entry which is preliminary data.</text>
</comment>
<evidence type="ECO:0000256" key="1">
    <source>
        <dbReference type="SAM" id="MobiDB-lite"/>
    </source>
</evidence>
<keyword evidence="4" id="KW-1185">Reference proteome</keyword>
<feature type="region of interest" description="Disordered" evidence="1">
    <location>
        <begin position="286"/>
        <end position="316"/>
    </location>
</feature>
<feature type="compositionally biased region" description="Polar residues" evidence="1">
    <location>
        <begin position="307"/>
        <end position="316"/>
    </location>
</feature>
<evidence type="ECO:0000256" key="2">
    <source>
        <dbReference type="SAM" id="SignalP"/>
    </source>
</evidence>
<dbReference type="GO" id="GO:0015562">
    <property type="term" value="F:efflux transmembrane transporter activity"/>
    <property type="evidence" value="ECO:0007669"/>
    <property type="project" value="TreeGrafter"/>
</dbReference>
<proteinExistence type="predicted"/>
<reference evidence="3" key="1">
    <citation type="submission" date="2022-08" db="EMBL/GenBank/DDBJ databases">
        <authorList>
            <person name="Tistechok S."/>
            <person name="Samborskyy M."/>
            <person name="Roman I."/>
        </authorList>
    </citation>
    <scope>NUCLEOTIDE SEQUENCE</scope>
    <source>
        <strain evidence="3">DSM 103496</strain>
    </source>
</reference>
<evidence type="ECO:0000313" key="3">
    <source>
        <dbReference type="EMBL" id="MCS7477756.1"/>
    </source>
</evidence>
<dbReference type="GO" id="GO:1990281">
    <property type="term" value="C:efflux pump complex"/>
    <property type="evidence" value="ECO:0007669"/>
    <property type="project" value="TreeGrafter"/>
</dbReference>